<dbReference type="InterPro" id="IPR005829">
    <property type="entry name" value="Sugar_transporter_CS"/>
</dbReference>
<organism evidence="8 9">
    <name type="scientific">Fonsecaea multimorphosa CBS 102226</name>
    <dbReference type="NCBI Taxonomy" id="1442371"/>
    <lineage>
        <taxon>Eukaryota</taxon>
        <taxon>Fungi</taxon>
        <taxon>Dikarya</taxon>
        <taxon>Ascomycota</taxon>
        <taxon>Pezizomycotina</taxon>
        <taxon>Eurotiomycetes</taxon>
        <taxon>Chaetothyriomycetidae</taxon>
        <taxon>Chaetothyriales</taxon>
        <taxon>Herpotrichiellaceae</taxon>
        <taxon>Fonsecaea</taxon>
    </lineage>
</organism>
<feature type="transmembrane region" description="Helical" evidence="6">
    <location>
        <begin position="410"/>
        <end position="434"/>
    </location>
</feature>
<feature type="transmembrane region" description="Helical" evidence="6">
    <location>
        <begin position="173"/>
        <end position="193"/>
    </location>
</feature>
<evidence type="ECO:0000256" key="2">
    <source>
        <dbReference type="ARBA" id="ARBA00022448"/>
    </source>
</evidence>
<dbReference type="VEuPathDB" id="FungiDB:Z520_00030"/>
<keyword evidence="9" id="KW-1185">Reference proteome</keyword>
<dbReference type="AlphaFoldDB" id="A0A0D2L2S4"/>
<dbReference type="Gene3D" id="1.20.1250.20">
    <property type="entry name" value="MFS general substrate transporter like domains"/>
    <property type="match status" value="1"/>
</dbReference>
<dbReference type="PANTHER" id="PTHR23501:SF109">
    <property type="entry name" value="MAJOR FACILITATOR SUPERFAMILY (MFS) PROFILE DOMAIN-CONTAINING PROTEIN-RELATED"/>
    <property type="match status" value="1"/>
</dbReference>
<keyword evidence="4 6" id="KW-1133">Transmembrane helix</keyword>
<dbReference type="Pfam" id="PF06609">
    <property type="entry name" value="TRI12"/>
    <property type="match status" value="1"/>
</dbReference>
<dbReference type="EMBL" id="KN848062">
    <property type="protein sequence ID" value="KIY03339.1"/>
    <property type="molecule type" value="Genomic_DNA"/>
</dbReference>
<dbReference type="GeneID" id="27705776"/>
<feature type="transmembrane region" description="Helical" evidence="6">
    <location>
        <begin position="278"/>
        <end position="299"/>
    </location>
</feature>
<feature type="transmembrane region" description="Helical" evidence="6">
    <location>
        <begin position="49"/>
        <end position="74"/>
    </location>
</feature>
<dbReference type="GO" id="GO:0005886">
    <property type="term" value="C:plasma membrane"/>
    <property type="evidence" value="ECO:0007669"/>
    <property type="project" value="TreeGrafter"/>
</dbReference>
<evidence type="ECO:0000256" key="6">
    <source>
        <dbReference type="SAM" id="Phobius"/>
    </source>
</evidence>
<reference evidence="8 9" key="1">
    <citation type="submission" date="2015-01" db="EMBL/GenBank/DDBJ databases">
        <title>The Genome Sequence of Fonsecaea multimorphosa CBS 102226.</title>
        <authorList>
            <consortium name="The Broad Institute Genomics Platform"/>
            <person name="Cuomo C."/>
            <person name="de Hoog S."/>
            <person name="Gorbushina A."/>
            <person name="Stielow B."/>
            <person name="Teixiera M."/>
            <person name="Abouelleil A."/>
            <person name="Chapman S.B."/>
            <person name="Priest M."/>
            <person name="Young S.K."/>
            <person name="Wortman J."/>
            <person name="Nusbaum C."/>
            <person name="Birren B."/>
        </authorList>
    </citation>
    <scope>NUCLEOTIDE SEQUENCE [LARGE SCALE GENOMIC DNA]</scope>
    <source>
        <strain evidence="8 9">CBS 102226</strain>
    </source>
</reference>
<feature type="transmembrane region" description="Helical" evidence="6">
    <location>
        <begin position="140"/>
        <end position="161"/>
    </location>
</feature>
<evidence type="ECO:0000256" key="3">
    <source>
        <dbReference type="ARBA" id="ARBA00022692"/>
    </source>
</evidence>
<comment type="subcellular location">
    <subcellularLocation>
        <location evidence="1">Membrane</location>
        <topology evidence="1">Multi-pass membrane protein</topology>
    </subcellularLocation>
</comment>
<feature type="transmembrane region" description="Helical" evidence="6">
    <location>
        <begin position="245"/>
        <end position="266"/>
    </location>
</feature>
<dbReference type="PANTHER" id="PTHR23501">
    <property type="entry name" value="MAJOR FACILITATOR SUPERFAMILY"/>
    <property type="match status" value="1"/>
</dbReference>
<feature type="transmembrane region" description="Helical" evidence="6">
    <location>
        <begin position="86"/>
        <end position="104"/>
    </location>
</feature>
<evidence type="ECO:0000256" key="1">
    <source>
        <dbReference type="ARBA" id="ARBA00004141"/>
    </source>
</evidence>
<feature type="domain" description="Major facilitator superfamily (MFS) profile" evidence="7">
    <location>
        <begin position="46"/>
        <end position="562"/>
    </location>
</feature>
<evidence type="ECO:0000313" key="8">
    <source>
        <dbReference type="EMBL" id="KIY03339.1"/>
    </source>
</evidence>
<feature type="transmembrane region" description="Helical" evidence="6">
    <location>
        <begin position="205"/>
        <end position="224"/>
    </location>
</feature>
<feature type="transmembrane region" description="Helical" evidence="6">
    <location>
        <begin position="355"/>
        <end position="373"/>
    </location>
</feature>
<evidence type="ECO:0000259" key="7">
    <source>
        <dbReference type="PROSITE" id="PS50850"/>
    </source>
</evidence>
<dbReference type="SUPFAM" id="SSF103473">
    <property type="entry name" value="MFS general substrate transporter"/>
    <property type="match status" value="1"/>
</dbReference>
<dbReference type="CDD" id="cd06179">
    <property type="entry name" value="MFS_TRI12_like"/>
    <property type="match status" value="1"/>
</dbReference>
<dbReference type="GO" id="GO:0022857">
    <property type="term" value="F:transmembrane transporter activity"/>
    <property type="evidence" value="ECO:0007669"/>
    <property type="project" value="InterPro"/>
</dbReference>
<dbReference type="InterPro" id="IPR010573">
    <property type="entry name" value="MFS_Str1/Tri12-like"/>
</dbReference>
<name>A0A0D2L2S4_9EURO</name>
<accession>A0A0D2L2S4</accession>
<dbReference type="PROSITE" id="PS00216">
    <property type="entry name" value="SUGAR_TRANSPORT_1"/>
    <property type="match status" value="1"/>
</dbReference>
<dbReference type="InterPro" id="IPR036259">
    <property type="entry name" value="MFS_trans_sf"/>
</dbReference>
<dbReference type="OrthoDB" id="2587356at2759"/>
<feature type="transmembrane region" description="Helical" evidence="6">
    <location>
        <begin position="535"/>
        <end position="555"/>
    </location>
</feature>
<evidence type="ECO:0000313" key="9">
    <source>
        <dbReference type="Proteomes" id="UP000053411"/>
    </source>
</evidence>
<dbReference type="InterPro" id="IPR020846">
    <property type="entry name" value="MFS_dom"/>
</dbReference>
<keyword evidence="3 6" id="KW-0812">Transmembrane</keyword>
<evidence type="ECO:0000256" key="5">
    <source>
        <dbReference type="ARBA" id="ARBA00023136"/>
    </source>
</evidence>
<dbReference type="RefSeq" id="XP_016637461.1">
    <property type="nucleotide sequence ID" value="XM_016770551.1"/>
</dbReference>
<protein>
    <recommendedName>
        <fullName evidence="7">Major facilitator superfamily (MFS) profile domain-containing protein</fullName>
    </recommendedName>
</protein>
<gene>
    <name evidence="8" type="ORF">Z520_00030</name>
</gene>
<evidence type="ECO:0000256" key="4">
    <source>
        <dbReference type="ARBA" id="ARBA00022989"/>
    </source>
</evidence>
<dbReference type="Proteomes" id="UP000053411">
    <property type="component" value="Unassembled WGS sequence"/>
</dbReference>
<proteinExistence type="predicted"/>
<dbReference type="InterPro" id="IPR053791">
    <property type="entry name" value="MFS_Tri12-like"/>
</dbReference>
<feature type="transmembrane region" description="Helical" evidence="6">
    <location>
        <begin position="385"/>
        <end position="404"/>
    </location>
</feature>
<dbReference type="PROSITE" id="PS50850">
    <property type="entry name" value="MFS"/>
    <property type="match status" value="1"/>
</dbReference>
<sequence>MAVTTKQTAAQPDISLTHEEKIEVVCQVNDGPYNSIQDYESRSIDLRTILGLLALAVTYEACLFSFALPSAILLTINEDVGPSTNFTWAATSWALASAVVMTIAGRCSDIFGRRNFFLIGNLLGATGCAIACRATNTSLIILGSSFLGLSAGLQQLAFAAANEIVPKKNRGQTLAFMSIVSIPGSSFGAPIAYQLVSQSSWRWAYYVSLIVNVVALLLISVFYWPPDFLGLHPDGKTRRQQFLELDFVGLLLFGGGLTVFLVGVGFGGNPYPWTNAVVLAPTIIGGISVFVAFPLWEVYSPDSIAKLCPPRLLQDVRAVVVPLGVSFAGGMALISTGILWPQQVQRLLTTVPRAVGWYGMATNAASTAGLILAGQTFSTIPKTRYQYIFVVVMMTVFLGLNATSNEHTPARAIVLVAFASAMIGATNCMSILIVQLGARDEDIGLATGLVNSTRSTGGAIGVAIYSSLLANRVNSRWARDIGRALIQAGLPAASLASFLQALPLGNFEGVPGVTPRIVAAALGAQKSVYSDAFKLVYCVTVAFGGLAIIGALFVADVDKRLTRQVNVQLARPHLRGSGNGEAKVLHEPGN</sequence>
<feature type="transmembrane region" description="Helical" evidence="6">
    <location>
        <begin position="319"/>
        <end position="340"/>
    </location>
</feature>
<keyword evidence="2" id="KW-0813">Transport</keyword>
<keyword evidence="5 6" id="KW-0472">Membrane</keyword>